<reference evidence="5 6" key="2">
    <citation type="submission" date="2024-11" db="EMBL/GenBank/DDBJ databases">
        <title>Using genomics to understand microbial adaptation to soil warming.</title>
        <authorList>
            <person name="Deangelis K.M. PhD."/>
        </authorList>
    </citation>
    <scope>NUCLEOTIDE SEQUENCE [LARGE SCALE GENOMIC DNA]</scope>
    <source>
        <strain evidence="5 6">GAS97</strain>
    </source>
</reference>
<organism evidence="5 6">
    <name type="scientific">Caballeronia udeis</name>
    <dbReference type="NCBI Taxonomy" id="1232866"/>
    <lineage>
        <taxon>Bacteria</taxon>
        <taxon>Pseudomonadati</taxon>
        <taxon>Pseudomonadota</taxon>
        <taxon>Betaproteobacteria</taxon>
        <taxon>Burkholderiales</taxon>
        <taxon>Burkholderiaceae</taxon>
        <taxon>Caballeronia</taxon>
    </lineage>
</organism>
<dbReference type="InterPro" id="IPR020449">
    <property type="entry name" value="Tscrpt_reg_AraC-type_HTH"/>
</dbReference>
<keyword evidence="1" id="KW-0805">Transcription regulation</keyword>
<gene>
    <name evidence="5" type="ORF">ABH943_000742</name>
</gene>
<feature type="domain" description="HTH araC/xylS-type" evidence="4">
    <location>
        <begin position="234"/>
        <end position="335"/>
    </location>
</feature>
<evidence type="ECO:0000256" key="2">
    <source>
        <dbReference type="ARBA" id="ARBA00023125"/>
    </source>
</evidence>
<name>A0ABW8MAQ7_9BURK</name>
<dbReference type="Proteomes" id="UP001620514">
    <property type="component" value="Unassembled WGS sequence"/>
</dbReference>
<evidence type="ECO:0000313" key="6">
    <source>
        <dbReference type="Proteomes" id="UP001620514"/>
    </source>
</evidence>
<evidence type="ECO:0000256" key="1">
    <source>
        <dbReference type="ARBA" id="ARBA00023015"/>
    </source>
</evidence>
<dbReference type="Pfam" id="PF14525">
    <property type="entry name" value="AraC_binding_2"/>
    <property type="match status" value="1"/>
</dbReference>
<accession>A0ABW8MAQ7</accession>
<dbReference type="EMBL" id="JBIYDN010000002">
    <property type="protein sequence ID" value="MFK4440736.1"/>
    <property type="molecule type" value="Genomic_DNA"/>
</dbReference>
<dbReference type="PANTHER" id="PTHR46796:SF6">
    <property type="entry name" value="ARAC SUBFAMILY"/>
    <property type="match status" value="1"/>
</dbReference>
<dbReference type="SMART" id="SM00342">
    <property type="entry name" value="HTH_ARAC"/>
    <property type="match status" value="1"/>
</dbReference>
<dbReference type="Gene3D" id="1.10.10.60">
    <property type="entry name" value="Homeodomain-like"/>
    <property type="match status" value="1"/>
</dbReference>
<proteinExistence type="predicted"/>
<keyword evidence="3" id="KW-0804">Transcription</keyword>
<sequence length="345" mass="37798">MRDIARFDLRFDLPFAPALREMPARGADELKRSLDDIVTPGDIQRTAEASVHASAGALRACRLTGGGVLATVRLGHQEVRHESAHLRELTGDDVIVLVALEGKGTVTQQGRVLPFSKGDITFRRARVPSVARIDEPASLVMLRLPITRFLGYSASRHASFTPYRADAASGIVGTIHRFIDSVLPAFAHMSPATVAAAEESLVALISAAYLEAGDRTQAECGEDTPRCFNPLRWSQLTAYIAANLCDPELDVESCASALGVSKRYIHVIFEAMGMQYGKYVVEQRLARCRDDLASPIWASLSIERIAYRNGFNDPAHFSRRFRAAFGMSPRDFRHGSGDVPERSVS</sequence>
<reference evidence="5 6" key="1">
    <citation type="submission" date="2024-10" db="EMBL/GenBank/DDBJ databases">
        <authorList>
            <person name="Deangelis K."/>
            <person name="Huntemann M."/>
            <person name="Clum A."/>
            <person name="Wang J."/>
            <person name="Palaniappan K."/>
            <person name="Ritter S."/>
            <person name="Chen I.-M."/>
            <person name="Stamatis D."/>
            <person name="Reddy T."/>
            <person name="O'Malley R."/>
            <person name="Daum C."/>
            <person name="Ng V."/>
            <person name="Ivanova N."/>
            <person name="Kyrpides N."/>
            <person name="Woyke T."/>
        </authorList>
    </citation>
    <scope>NUCLEOTIDE SEQUENCE [LARGE SCALE GENOMIC DNA]</scope>
    <source>
        <strain evidence="5 6">GAS97</strain>
    </source>
</reference>
<dbReference type="PRINTS" id="PR00032">
    <property type="entry name" value="HTHARAC"/>
</dbReference>
<dbReference type="InterPro" id="IPR035418">
    <property type="entry name" value="AraC-bd_2"/>
</dbReference>
<comment type="caution">
    <text evidence="5">The sequence shown here is derived from an EMBL/GenBank/DDBJ whole genome shotgun (WGS) entry which is preliminary data.</text>
</comment>
<dbReference type="InterPro" id="IPR009057">
    <property type="entry name" value="Homeodomain-like_sf"/>
</dbReference>
<evidence type="ECO:0000259" key="4">
    <source>
        <dbReference type="PROSITE" id="PS01124"/>
    </source>
</evidence>
<keyword evidence="2" id="KW-0238">DNA-binding</keyword>
<dbReference type="Pfam" id="PF12833">
    <property type="entry name" value="HTH_18"/>
    <property type="match status" value="1"/>
</dbReference>
<dbReference type="PANTHER" id="PTHR46796">
    <property type="entry name" value="HTH-TYPE TRANSCRIPTIONAL ACTIVATOR RHAS-RELATED"/>
    <property type="match status" value="1"/>
</dbReference>
<evidence type="ECO:0000313" key="5">
    <source>
        <dbReference type="EMBL" id="MFK4440736.1"/>
    </source>
</evidence>
<dbReference type="SUPFAM" id="SSF46689">
    <property type="entry name" value="Homeodomain-like"/>
    <property type="match status" value="1"/>
</dbReference>
<dbReference type="InterPro" id="IPR018060">
    <property type="entry name" value="HTH_AraC"/>
</dbReference>
<dbReference type="PROSITE" id="PS01124">
    <property type="entry name" value="HTH_ARAC_FAMILY_2"/>
    <property type="match status" value="1"/>
</dbReference>
<evidence type="ECO:0000256" key="3">
    <source>
        <dbReference type="ARBA" id="ARBA00023163"/>
    </source>
</evidence>
<dbReference type="InterPro" id="IPR050204">
    <property type="entry name" value="AraC_XylS_family_regulators"/>
</dbReference>
<protein>
    <submittedName>
        <fullName evidence="5">AraC family transcriptional activator of tynA and feaB</fullName>
    </submittedName>
</protein>
<dbReference type="RefSeq" id="WP_404604428.1">
    <property type="nucleotide sequence ID" value="NZ_JBIYDN010000002.1"/>
</dbReference>
<keyword evidence="6" id="KW-1185">Reference proteome</keyword>